<dbReference type="InterPro" id="IPR005053">
    <property type="entry name" value="MobA_MobL"/>
</dbReference>
<dbReference type="CDD" id="cd17933">
    <property type="entry name" value="DEXSc_RecD-like"/>
    <property type="match status" value="1"/>
</dbReference>
<dbReference type="InterPro" id="IPR041533">
    <property type="entry name" value="Bep_BID"/>
</dbReference>
<dbReference type="GO" id="GO:0009338">
    <property type="term" value="C:exodeoxyribonuclease V complex"/>
    <property type="evidence" value="ECO:0007669"/>
    <property type="project" value="TreeGrafter"/>
</dbReference>
<organism evidence="7 8">
    <name type="scientific">Ancylobacter pratisalsi</name>
    <dbReference type="NCBI Taxonomy" id="1745854"/>
    <lineage>
        <taxon>Bacteria</taxon>
        <taxon>Pseudomonadati</taxon>
        <taxon>Pseudomonadota</taxon>
        <taxon>Alphaproteobacteria</taxon>
        <taxon>Hyphomicrobiales</taxon>
        <taxon>Xanthobacteraceae</taxon>
        <taxon>Ancylobacter</taxon>
    </lineage>
</organism>
<keyword evidence="2" id="KW-0547">Nucleotide-binding</keyword>
<evidence type="ECO:0000313" key="7">
    <source>
        <dbReference type="EMBL" id="QIB36538.1"/>
    </source>
</evidence>
<sequence length="1510" mass="164594">MAIGYARFTFVGSRSGGSAVAAAAYRHRAAMTDRRLNKPVSFTHKARDLDHEEISLPPDAPEWMRALVEGRSIAKASEELWNAAQGAEVRADAQLARELLLALPVELSLDQNIALVREFVETHLTSKGIVADWVIHGTKDNPHVHLMHTIRPLTPEGFGPKVSPVLGEDGKPLRVATTARPEGQIVYQPFVGERSVDRTWKLGWAETANRHLALAGHDIQIDMRSYVERGLDIKPQRHLGTTLAAMVREGKATHFAPAREAERQQTADRLAADPSQLITLISDQQSTFTEQDIARALHRHVDDIAVFQNIKAAVLQSPELCLLRPAVPADKSIGRKAEPAIYTTREMMKVEHGMAEAADRLAAVRRFGVSEKVVMKAVRAVETKDASRPFRFDEEQVEAVRHVTGNSAIAAVVGYAGAGKSTLLEAARVAWTDEGRRVFGAALSGKAAEGLEESSGIASRTLASWELAWKNGNAPLQKGDVFVIDEAGMVSSRQLARFVTAVEEAGAKLVLVGDAQQLQPIQAGAAFRAIIDRIGAKHLVGVRRQREDWMQEASRNFASGNAEKFGQALAAYNEHGAVRQADTQDTARAALVADWTQRRAEVKTQKEAKGETLRGDELIVLAHTNANVRALNESLRGVLQQAGELSEARSFTTQTGTREFAAGDRMLFLENASFTEPTAPQLERQSVKNGMLGTVVATADEAGNPRLTVSLDAGREVTFTTDTYRNIDHGYATTIHKSQGATVDHAFVLASSMMDQHLTYVAMSRHRHSVTMYAAQDEFSNPRAGRLVAHGPAPYEHEPSNKMSYFVTLENDKGVRNTVWGVDLERALQASGAEPGTKIELQHLGSQPVTLPDGTLTHRNEWQVRDAASVTFEQIEKQLSRSGAKTTTLDFENEPLYRDHANAFLERRGFEVLRDIGPALAAVVEKQAARLAQHREALADLWSRAEHAFQRIGIGRAAETVPVVATDIHKTAAVVAEDRIGPERPALIAGAREHAGPLIEAARARFLQSAEARDNDAELTARLARIYRNPEGARQAITGAALRLQGDTARLSEQVVQRPQSFGGLRGSSRLIDGRTARSQREEAMLAVPEVATLARMQAIAWRNTEARHVAAEERRREAMGVAIPALTQRAVQQLDTLRSLRQQGGEDAWRKGVDMLRQDAGLMSEIRAVNNALNARYGFAAFTDKADELAARTIEERTPAEGRKALAEEAPRLSEVRAVSTALQLAERREQARVAKVDQVPAAPAVIATPAIPAPTEKPAPMFAAVTSFSESVEQVATRRALARPHVEKDLAELAAEARKVWTDPTRAVATIRARIEAGTGAQLRQEISQTPEAFGELRGSGRMLDRFSAAGAERKAALDAVAHVGAVAFALQSNLANYRAQEVKAETENRSRMAIEVPGFTPAAQSAIEQVRGATDSKARQQVVAGMSLEVRAEIAQVDKALRARFGNYTGAKDHELAHRVPTEQQGRLAASRAAMSATNATITAGHNLQHEQERLQRGQTRGITPSM</sequence>
<evidence type="ECO:0000256" key="4">
    <source>
        <dbReference type="ARBA" id="ARBA00022971"/>
    </source>
</evidence>
<evidence type="ECO:0000256" key="3">
    <source>
        <dbReference type="ARBA" id="ARBA00022840"/>
    </source>
</evidence>
<keyword evidence="7" id="KW-0614">Plasmid</keyword>
<keyword evidence="3" id="KW-0067">ATP-binding</keyword>
<accession>A0A6P1YSU0</accession>
<reference evidence="7 8" key="1">
    <citation type="submission" date="2020-02" db="EMBL/GenBank/DDBJ databases">
        <authorList>
            <person name="Li G."/>
        </authorList>
    </citation>
    <scope>NUCLEOTIDE SEQUENCE [LARGE SCALE GENOMIC DNA]</scope>
    <source>
        <strain evidence="7 8">DSM 102029</strain>
        <plasmid evidence="8">plgm</plasmid>
    </source>
</reference>
<dbReference type="Gene3D" id="3.40.50.300">
    <property type="entry name" value="P-loop containing nucleotide triphosphate hydrolases"/>
    <property type="match status" value="2"/>
</dbReference>
<dbReference type="Proteomes" id="UP000464751">
    <property type="component" value="Plasmid pLGM"/>
</dbReference>
<geneLocation type="plasmid" evidence="8">
    <name>plgm</name>
</geneLocation>
<dbReference type="SUPFAM" id="SSF52540">
    <property type="entry name" value="P-loop containing nucleoside triphosphate hydrolases"/>
    <property type="match status" value="2"/>
</dbReference>
<gene>
    <name evidence="7" type="primary">traA</name>
    <name evidence="7" type="ORF">G3A50_22235</name>
</gene>
<keyword evidence="4" id="KW-0184">Conjugation</keyword>
<evidence type="ECO:0000256" key="2">
    <source>
        <dbReference type="ARBA" id="ARBA00022741"/>
    </source>
</evidence>
<feature type="domain" description="MobA/MobL protein" evidence="5">
    <location>
        <begin position="18"/>
        <end position="247"/>
    </location>
</feature>
<proteinExistence type="inferred from homology"/>
<comment type="similarity">
    <text evidence="1">Belongs to the MobA/MobL family.</text>
</comment>
<protein>
    <submittedName>
        <fullName evidence="7">Ti-type conjugative transfer relaxase TraA</fullName>
    </submittedName>
</protein>
<dbReference type="Gene3D" id="3.30.930.30">
    <property type="match status" value="1"/>
</dbReference>
<dbReference type="GO" id="GO:0017116">
    <property type="term" value="F:single-stranded DNA helicase activity"/>
    <property type="evidence" value="ECO:0007669"/>
    <property type="project" value="TreeGrafter"/>
</dbReference>
<dbReference type="EMBL" id="CP048631">
    <property type="protein sequence ID" value="QIB36538.1"/>
    <property type="molecule type" value="Genomic_DNA"/>
</dbReference>
<evidence type="ECO:0000259" key="6">
    <source>
        <dbReference type="Pfam" id="PF17841"/>
    </source>
</evidence>
<dbReference type="InterPro" id="IPR050534">
    <property type="entry name" value="Coronavir_polyprotein_1ab"/>
</dbReference>
<dbReference type="PANTHER" id="PTHR43788">
    <property type="entry name" value="DNA2/NAM7 HELICASE FAMILY MEMBER"/>
    <property type="match status" value="1"/>
</dbReference>
<dbReference type="Pfam" id="PF17841">
    <property type="entry name" value="Bep_C_terminal"/>
    <property type="match status" value="2"/>
</dbReference>
<dbReference type="InterPro" id="IPR027417">
    <property type="entry name" value="P-loop_NTPase"/>
</dbReference>
<dbReference type="Pfam" id="PF13604">
    <property type="entry name" value="AAA_30"/>
    <property type="match status" value="1"/>
</dbReference>
<evidence type="ECO:0000313" key="8">
    <source>
        <dbReference type="Proteomes" id="UP000464751"/>
    </source>
</evidence>
<dbReference type="InterPro" id="IPR014136">
    <property type="entry name" value="TraA_Ti"/>
</dbReference>
<evidence type="ECO:0000259" key="5">
    <source>
        <dbReference type="Pfam" id="PF03389"/>
    </source>
</evidence>
<dbReference type="GO" id="GO:0005524">
    <property type="term" value="F:ATP binding"/>
    <property type="evidence" value="ECO:0007669"/>
    <property type="project" value="UniProtKB-KW"/>
</dbReference>
<feature type="domain" description="Bartonella effector protein BID" evidence="6">
    <location>
        <begin position="1284"/>
        <end position="1366"/>
    </location>
</feature>
<dbReference type="GO" id="GO:0006310">
    <property type="term" value="P:DNA recombination"/>
    <property type="evidence" value="ECO:0007669"/>
    <property type="project" value="TreeGrafter"/>
</dbReference>
<dbReference type="NCBIfam" id="TIGR02768">
    <property type="entry name" value="TraA_Ti"/>
    <property type="match status" value="1"/>
</dbReference>
<dbReference type="Pfam" id="PF03389">
    <property type="entry name" value="MobA_MobL"/>
    <property type="match status" value="1"/>
</dbReference>
<dbReference type="PANTHER" id="PTHR43788:SF6">
    <property type="entry name" value="DNA HELICASE B"/>
    <property type="match status" value="1"/>
</dbReference>
<keyword evidence="8" id="KW-1185">Reference proteome</keyword>
<dbReference type="CDD" id="cd18809">
    <property type="entry name" value="SF1_C_RecD"/>
    <property type="match status" value="1"/>
</dbReference>
<name>A0A6P1YSU0_9HYPH</name>
<feature type="domain" description="Bartonella effector protein BID" evidence="6">
    <location>
        <begin position="1009"/>
        <end position="1092"/>
    </location>
</feature>
<evidence type="ECO:0000256" key="1">
    <source>
        <dbReference type="ARBA" id="ARBA00010873"/>
    </source>
</evidence>
<dbReference type="KEGG" id="apra:G3A50_22235"/>
<dbReference type="Gene3D" id="2.30.30.940">
    <property type="match status" value="1"/>
</dbReference>
<dbReference type="RefSeq" id="WP_163078337.1">
    <property type="nucleotide sequence ID" value="NZ_CP048631.1"/>
</dbReference>